<dbReference type="Proteomes" id="UP001210809">
    <property type="component" value="Unassembled WGS sequence"/>
</dbReference>
<reference evidence="1" key="1">
    <citation type="submission" date="2023-01" db="EMBL/GenBank/DDBJ databases">
        <title>Human gut microbiome strain richness.</title>
        <authorList>
            <person name="Chen-Liaw A."/>
        </authorList>
    </citation>
    <scope>NUCLEOTIDE SEQUENCE</scope>
    <source>
        <strain evidence="1">1001283st1_G1_1001283B150217_161031</strain>
    </source>
</reference>
<protein>
    <submittedName>
        <fullName evidence="1">Uncharacterized protein</fullName>
    </submittedName>
</protein>
<sequence length="81" mass="9422">MELKDTVALMASADYKERFKAEYYQLVIRFKKLQTMLEKWDKGELDFTPTCPKAAYAFQVKAMSEYIASLEVRAAIECIEL</sequence>
<accession>A0AAW6D132</accession>
<dbReference type="AlphaFoldDB" id="A0AAW6D132"/>
<evidence type="ECO:0000313" key="2">
    <source>
        <dbReference type="Proteomes" id="UP001210809"/>
    </source>
</evidence>
<name>A0AAW6D132_9FIRM</name>
<dbReference type="Pfam" id="PF21825">
    <property type="entry name" value="crAss001_48"/>
    <property type="match status" value="1"/>
</dbReference>
<dbReference type="InterPro" id="IPR054052">
    <property type="entry name" value="Y16Q-like"/>
</dbReference>
<dbReference type="EMBL" id="JAQLXW010000001">
    <property type="protein sequence ID" value="MDB8002598.1"/>
    <property type="molecule type" value="Genomic_DNA"/>
</dbReference>
<evidence type="ECO:0000313" key="1">
    <source>
        <dbReference type="EMBL" id="MDB8002598.1"/>
    </source>
</evidence>
<proteinExistence type="predicted"/>
<comment type="caution">
    <text evidence="1">The sequence shown here is derived from an EMBL/GenBank/DDBJ whole genome shotgun (WGS) entry which is preliminary data.</text>
</comment>
<organism evidence="1 2">
    <name type="scientific">[Eubacterium] siraeum</name>
    <dbReference type="NCBI Taxonomy" id="39492"/>
    <lineage>
        <taxon>Bacteria</taxon>
        <taxon>Bacillati</taxon>
        <taxon>Bacillota</taxon>
        <taxon>Clostridia</taxon>
        <taxon>Eubacteriales</taxon>
        <taxon>Oscillospiraceae</taxon>
        <taxon>Oscillospiraceae incertae sedis</taxon>
    </lineage>
</organism>
<gene>
    <name evidence="1" type="ORF">PNE09_00805</name>
</gene>